<keyword evidence="2" id="KW-0326">Glycosidase</keyword>
<keyword evidence="2" id="KW-0378">Hydrolase</keyword>
<dbReference type="Pfam" id="PF01055">
    <property type="entry name" value="Glyco_hydro_31_2nd"/>
    <property type="match status" value="1"/>
</dbReference>
<dbReference type="Proteomes" id="UP001497623">
    <property type="component" value="Unassembled WGS sequence"/>
</dbReference>
<comment type="similarity">
    <text evidence="1 2">Belongs to the glycosyl hydrolase 31 family.</text>
</comment>
<name>A0AAV2RQ77_MEGNR</name>
<dbReference type="Pfam" id="PF21365">
    <property type="entry name" value="Glyco_hydro_31_3rd"/>
    <property type="match status" value="1"/>
</dbReference>
<evidence type="ECO:0000256" key="1">
    <source>
        <dbReference type="ARBA" id="ARBA00007806"/>
    </source>
</evidence>
<dbReference type="GO" id="GO:0004553">
    <property type="term" value="F:hydrolase activity, hydrolyzing O-glycosyl compounds"/>
    <property type="evidence" value="ECO:0007669"/>
    <property type="project" value="InterPro"/>
</dbReference>
<sequence length="703" mass="79725">ILNRLKFTKNGRILHIYNDEGKSTKMAELGTNMGSHMNPKDCTRYLHYIHEHNKTIITPRPEGGGTYEDYVCLDWTHQARLQLRKLYDIEDVHCSLVWWVGTHDRLTLRDCVLMGEEDGTWWGGGEMTDGGYPLNKTNIPPTPMMTGELGRRPWGKLLRRVWMSSTASLLTLPNYSHVKVSINHNDNGKICMESFPDPMAKDSTPTLEYTLCRASNMTSLFRYLHKDAKEKLKELTNNRYEVLYEHNNVAESNDDDNETKSVLGEIYNITIDTDREIVEKVKVSLEEPLIQNVLERVVNRIEHPVWIPWLSSDQPDLSQETVLDYVRNIVDKDYGIGGHVLLPPTWQAKPGTLEFDSKHFSDPKNVSETLESSGFKLALSIHPFVSVDIPAFEMGTEEGYWLKQKDSELPALTQYMSNVYPAAVTDFTNPRASRWYLSNLKKLQGSYKVETFHLQQPSSDKFPTFHDYHECISSPDASMAYFVKAISEISVPLSIDGSIGTQSTPTFLTVGEYTEGWRGLETLIARVLSLGSTGSPFVDVGVIGGLANPGNIPDRELYIRWIQTAAFMPAFQINTLPHVIGKDVESLSKVFIKKRQELVLPRLHEDIPSALKYGTPLAKPLIYLFPDDKESGQISDQWMLGNDLLVAPVVQKGVRVRDIYLPPGLWRDLLDGNLRLGGKYINGYKVPLTQLPLFEHIRPEDLA</sequence>
<keyword evidence="6" id="KW-1185">Reference proteome</keyword>
<dbReference type="EMBL" id="CAXKWB010029989">
    <property type="protein sequence ID" value="CAL4136882.1"/>
    <property type="molecule type" value="Genomic_DNA"/>
</dbReference>
<dbReference type="InterPro" id="IPR048395">
    <property type="entry name" value="Glyco_hydro_31_C"/>
</dbReference>
<dbReference type="PANTHER" id="PTHR43053:SF6">
    <property type="entry name" value="SITS-BINDING PROTEIN"/>
    <property type="match status" value="1"/>
</dbReference>
<feature type="domain" description="Glycoside hydrolase family 31 TIM barrel" evidence="3">
    <location>
        <begin position="318"/>
        <end position="598"/>
    </location>
</feature>
<evidence type="ECO:0000313" key="6">
    <source>
        <dbReference type="Proteomes" id="UP001497623"/>
    </source>
</evidence>
<dbReference type="InterPro" id="IPR050985">
    <property type="entry name" value="Alpha-glycosidase_related"/>
</dbReference>
<protein>
    <recommendedName>
        <fullName evidence="7">Family 31 glucosidase KIAA1161</fullName>
    </recommendedName>
</protein>
<evidence type="ECO:0000256" key="2">
    <source>
        <dbReference type="RuleBase" id="RU361185"/>
    </source>
</evidence>
<dbReference type="Gene3D" id="2.60.40.1180">
    <property type="entry name" value="Golgi alpha-mannosidase II"/>
    <property type="match status" value="1"/>
</dbReference>
<organism evidence="5 6">
    <name type="scientific">Meganyctiphanes norvegica</name>
    <name type="common">Northern krill</name>
    <name type="synonym">Thysanopoda norvegica</name>
    <dbReference type="NCBI Taxonomy" id="48144"/>
    <lineage>
        <taxon>Eukaryota</taxon>
        <taxon>Metazoa</taxon>
        <taxon>Ecdysozoa</taxon>
        <taxon>Arthropoda</taxon>
        <taxon>Crustacea</taxon>
        <taxon>Multicrustacea</taxon>
        <taxon>Malacostraca</taxon>
        <taxon>Eumalacostraca</taxon>
        <taxon>Eucarida</taxon>
        <taxon>Euphausiacea</taxon>
        <taxon>Euphausiidae</taxon>
        <taxon>Meganyctiphanes</taxon>
    </lineage>
</organism>
<evidence type="ECO:0000313" key="5">
    <source>
        <dbReference type="EMBL" id="CAL4136882.1"/>
    </source>
</evidence>
<reference evidence="5 6" key="1">
    <citation type="submission" date="2024-05" db="EMBL/GenBank/DDBJ databases">
        <authorList>
            <person name="Wallberg A."/>
        </authorList>
    </citation>
    <scope>NUCLEOTIDE SEQUENCE [LARGE SCALE GENOMIC DNA]</scope>
</reference>
<feature type="domain" description="Glycosyl hydrolase family 31 C-terminal" evidence="4">
    <location>
        <begin position="614"/>
        <end position="694"/>
    </location>
</feature>
<feature type="non-terminal residue" evidence="5">
    <location>
        <position position="1"/>
    </location>
</feature>
<gene>
    <name evidence="5" type="ORF">MNOR_LOCUS27887</name>
</gene>
<dbReference type="PANTHER" id="PTHR43053">
    <property type="entry name" value="GLYCOSIDASE FAMILY 31"/>
    <property type="match status" value="1"/>
</dbReference>
<dbReference type="CDD" id="cd06592">
    <property type="entry name" value="GH31_NET37"/>
    <property type="match status" value="1"/>
</dbReference>
<evidence type="ECO:0000259" key="3">
    <source>
        <dbReference type="Pfam" id="PF01055"/>
    </source>
</evidence>
<accession>A0AAV2RQ77</accession>
<dbReference type="SUPFAM" id="SSF51011">
    <property type="entry name" value="Glycosyl hydrolase domain"/>
    <property type="match status" value="1"/>
</dbReference>
<dbReference type="SUPFAM" id="SSF51445">
    <property type="entry name" value="(Trans)glycosidases"/>
    <property type="match status" value="1"/>
</dbReference>
<comment type="caution">
    <text evidence="5">The sequence shown here is derived from an EMBL/GenBank/DDBJ whole genome shotgun (WGS) entry which is preliminary data.</text>
</comment>
<proteinExistence type="inferred from homology"/>
<dbReference type="InterPro" id="IPR017853">
    <property type="entry name" value="GH"/>
</dbReference>
<evidence type="ECO:0008006" key="7">
    <source>
        <dbReference type="Google" id="ProtNLM"/>
    </source>
</evidence>
<dbReference type="InterPro" id="IPR000322">
    <property type="entry name" value="Glyco_hydro_31_TIM"/>
</dbReference>
<dbReference type="AlphaFoldDB" id="A0AAV2RQ77"/>
<evidence type="ECO:0000259" key="4">
    <source>
        <dbReference type="Pfam" id="PF21365"/>
    </source>
</evidence>
<dbReference type="InterPro" id="IPR013780">
    <property type="entry name" value="Glyco_hydro_b"/>
</dbReference>
<dbReference type="GO" id="GO:0005975">
    <property type="term" value="P:carbohydrate metabolic process"/>
    <property type="evidence" value="ECO:0007669"/>
    <property type="project" value="InterPro"/>
</dbReference>
<dbReference type="Gene3D" id="3.20.20.80">
    <property type="entry name" value="Glycosidases"/>
    <property type="match status" value="1"/>
</dbReference>